<accession>A0A3N2QV83</accession>
<dbReference type="RefSeq" id="WP_123643264.1">
    <property type="nucleotide sequence ID" value="NZ_ML119088.1"/>
</dbReference>
<dbReference type="AlphaFoldDB" id="A0A3N2QV83"/>
<gene>
    <name evidence="1" type="ORF">EAT49_15810</name>
</gene>
<evidence type="ECO:0000313" key="1">
    <source>
        <dbReference type="EMBL" id="ROT99080.1"/>
    </source>
</evidence>
<evidence type="ECO:0000313" key="2">
    <source>
        <dbReference type="Proteomes" id="UP000268016"/>
    </source>
</evidence>
<reference evidence="1 2" key="1">
    <citation type="submission" date="2018-10" db="EMBL/GenBank/DDBJ databases">
        <title>Histidinibacterium lentulum gen. nov., sp. nov., a marine bacterium from the culture broth of Picochlorum sp. 122.</title>
        <authorList>
            <person name="Wang G."/>
        </authorList>
    </citation>
    <scope>NUCLEOTIDE SEQUENCE [LARGE SCALE GENOMIC DNA]</scope>
    <source>
        <strain evidence="1 2">B17</strain>
    </source>
</reference>
<comment type="caution">
    <text evidence="1">The sequence shown here is derived from an EMBL/GenBank/DDBJ whole genome shotgun (WGS) entry which is preliminary data.</text>
</comment>
<evidence type="ECO:0008006" key="3">
    <source>
        <dbReference type="Google" id="ProtNLM"/>
    </source>
</evidence>
<keyword evidence="2" id="KW-1185">Reference proteome</keyword>
<dbReference type="Proteomes" id="UP000268016">
    <property type="component" value="Unassembled WGS sequence"/>
</dbReference>
<dbReference type="EMBL" id="RDRB01000008">
    <property type="protein sequence ID" value="ROT99080.1"/>
    <property type="molecule type" value="Genomic_DNA"/>
</dbReference>
<organism evidence="1 2">
    <name type="scientific">Histidinibacterium lentulum</name>
    <dbReference type="NCBI Taxonomy" id="2480588"/>
    <lineage>
        <taxon>Bacteria</taxon>
        <taxon>Pseudomonadati</taxon>
        <taxon>Pseudomonadota</taxon>
        <taxon>Alphaproteobacteria</taxon>
        <taxon>Rhodobacterales</taxon>
        <taxon>Paracoccaceae</taxon>
        <taxon>Histidinibacterium</taxon>
    </lineage>
</organism>
<proteinExistence type="predicted"/>
<name>A0A3N2QV83_9RHOB</name>
<protein>
    <recommendedName>
        <fullName evidence="3">DNA-binding protein</fullName>
    </recommendedName>
</protein>
<dbReference type="OrthoDB" id="7874220at2"/>
<sequence>MPSPAPLFADDKTAAQLFCMKPKDFRRLVEEGHLPGPRDLGGLERWDVEELRRIASGEAMDNRGMDW</sequence>